<protein>
    <recommendedName>
        <fullName evidence="1">Chorismate-utilising enzyme C-terminal domain-containing protein</fullName>
    </recommendedName>
</protein>
<comment type="caution">
    <text evidence="2">The sequence shown here is derived from an EMBL/GenBank/DDBJ whole genome shotgun (WGS) entry which is preliminary data.</text>
</comment>
<dbReference type="InterPro" id="IPR005801">
    <property type="entry name" value="ADC_synthase"/>
</dbReference>
<proteinExistence type="predicted"/>
<dbReference type="GO" id="GO:0000162">
    <property type="term" value="P:L-tryptophan biosynthetic process"/>
    <property type="evidence" value="ECO:0007669"/>
    <property type="project" value="TreeGrafter"/>
</dbReference>
<feature type="non-terminal residue" evidence="2">
    <location>
        <position position="1"/>
    </location>
</feature>
<name>X0VI81_9ZZZZ</name>
<accession>X0VI81</accession>
<dbReference type="AlphaFoldDB" id="X0VI81"/>
<evidence type="ECO:0000259" key="1">
    <source>
        <dbReference type="Pfam" id="PF00425"/>
    </source>
</evidence>
<gene>
    <name evidence="2" type="ORF">S01H1_60106</name>
</gene>
<organism evidence="2">
    <name type="scientific">marine sediment metagenome</name>
    <dbReference type="NCBI Taxonomy" id="412755"/>
    <lineage>
        <taxon>unclassified sequences</taxon>
        <taxon>metagenomes</taxon>
        <taxon>ecological metagenomes</taxon>
    </lineage>
</organism>
<dbReference type="PANTHER" id="PTHR11236">
    <property type="entry name" value="AMINOBENZOATE/ANTHRANILATE SYNTHASE"/>
    <property type="match status" value="1"/>
</dbReference>
<dbReference type="Pfam" id="PF00425">
    <property type="entry name" value="Chorismate_bind"/>
    <property type="match status" value="1"/>
</dbReference>
<dbReference type="SUPFAM" id="SSF56322">
    <property type="entry name" value="ADC synthase"/>
    <property type="match status" value="1"/>
</dbReference>
<feature type="domain" description="Chorismate-utilising enzyme C-terminal" evidence="1">
    <location>
        <begin position="2"/>
        <end position="99"/>
    </location>
</feature>
<dbReference type="InterPro" id="IPR019999">
    <property type="entry name" value="Anth_synth_I-like"/>
</dbReference>
<dbReference type="PANTHER" id="PTHR11236:SF9">
    <property type="entry name" value="ANTHRANILATE SYNTHASE COMPONENT 1"/>
    <property type="match status" value="1"/>
</dbReference>
<dbReference type="EMBL" id="BARS01039356">
    <property type="protein sequence ID" value="GAG17984.1"/>
    <property type="molecule type" value="Genomic_DNA"/>
</dbReference>
<evidence type="ECO:0000313" key="2">
    <source>
        <dbReference type="EMBL" id="GAG17984.1"/>
    </source>
</evidence>
<dbReference type="Gene3D" id="3.60.120.10">
    <property type="entry name" value="Anthranilate synthase"/>
    <property type="match status" value="1"/>
</dbReference>
<sequence length="135" mass="14423">AGQLQDGITFCDILRAMFPGGSITGAPKIRSMEIIDETEPTARGVYTGSIGFIGIDGCACLNIAIRTIIITNQKAFTQTGGGIVADSDPEAEWQETITKARALLAGIKATQKSKQRIVDIKKINKKSKAILSELK</sequence>
<reference evidence="2" key="1">
    <citation type="journal article" date="2014" name="Front. Microbiol.">
        <title>High frequency of phylogenetically diverse reductive dehalogenase-homologous genes in deep subseafloor sedimentary metagenomes.</title>
        <authorList>
            <person name="Kawai M."/>
            <person name="Futagami T."/>
            <person name="Toyoda A."/>
            <person name="Takaki Y."/>
            <person name="Nishi S."/>
            <person name="Hori S."/>
            <person name="Arai W."/>
            <person name="Tsubouchi T."/>
            <person name="Morono Y."/>
            <person name="Uchiyama I."/>
            <person name="Ito T."/>
            <person name="Fujiyama A."/>
            <person name="Inagaki F."/>
            <person name="Takami H."/>
        </authorList>
    </citation>
    <scope>NUCLEOTIDE SEQUENCE</scope>
    <source>
        <strain evidence="2">Expedition CK06-06</strain>
    </source>
</reference>
<dbReference type="InterPro" id="IPR015890">
    <property type="entry name" value="Chorismate_C"/>
</dbReference>